<feature type="compositionally biased region" description="Polar residues" evidence="1">
    <location>
        <begin position="349"/>
        <end position="367"/>
    </location>
</feature>
<feature type="compositionally biased region" description="Polar residues" evidence="1">
    <location>
        <begin position="607"/>
        <end position="619"/>
    </location>
</feature>
<gene>
    <name evidence="3" type="ORF">PTSG_00639</name>
</gene>
<dbReference type="AlphaFoldDB" id="F2TX23"/>
<feature type="compositionally biased region" description="Basic residues" evidence="1">
    <location>
        <begin position="594"/>
        <end position="605"/>
    </location>
</feature>
<feature type="region of interest" description="Disordered" evidence="1">
    <location>
        <begin position="29"/>
        <end position="113"/>
    </location>
</feature>
<dbReference type="STRING" id="946362.F2TX23"/>
<accession>F2TX23</accession>
<dbReference type="Proteomes" id="UP000007799">
    <property type="component" value="Unassembled WGS sequence"/>
</dbReference>
<protein>
    <recommendedName>
        <fullName evidence="2">UBC core domain-containing protein</fullName>
    </recommendedName>
</protein>
<feature type="region of interest" description="Disordered" evidence="1">
    <location>
        <begin position="209"/>
        <end position="260"/>
    </location>
</feature>
<feature type="compositionally biased region" description="Low complexity" evidence="1">
    <location>
        <begin position="519"/>
        <end position="545"/>
    </location>
</feature>
<evidence type="ECO:0000259" key="2">
    <source>
        <dbReference type="Pfam" id="PF00179"/>
    </source>
</evidence>
<feature type="compositionally biased region" description="Polar residues" evidence="1">
    <location>
        <begin position="571"/>
        <end position="589"/>
    </location>
</feature>
<dbReference type="OrthoDB" id="9978460at2759"/>
<name>F2TX23_SALR5</name>
<proteinExistence type="predicted"/>
<organism evidence="4">
    <name type="scientific">Salpingoeca rosetta (strain ATCC 50818 / BSB-021)</name>
    <dbReference type="NCBI Taxonomy" id="946362"/>
    <lineage>
        <taxon>Eukaryota</taxon>
        <taxon>Choanoflagellata</taxon>
        <taxon>Craspedida</taxon>
        <taxon>Salpingoecidae</taxon>
        <taxon>Salpingoeca</taxon>
    </lineage>
</organism>
<evidence type="ECO:0000313" key="4">
    <source>
        <dbReference type="Proteomes" id="UP000007799"/>
    </source>
</evidence>
<dbReference type="KEGG" id="sre:PTSG_00639"/>
<feature type="compositionally biased region" description="Low complexity" evidence="1">
    <location>
        <begin position="336"/>
        <end position="348"/>
    </location>
</feature>
<dbReference type="InterPro" id="IPR000608">
    <property type="entry name" value="UBC"/>
</dbReference>
<dbReference type="PANTHER" id="PTHR24067">
    <property type="entry name" value="UBIQUITIN-CONJUGATING ENZYME E2"/>
    <property type="match status" value="1"/>
</dbReference>
<dbReference type="InParanoid" id="F2TX23"/>
<feature type="compositionally biased region" description="Pro residues" evidence="1">
    <location>
        <begin position="232"/>
        <end position="253"/>
    </location>
</feature>
<feature type="region of interest" description="Disordered" evidence="1">
    <location>
        <begin position="490"/>
        <end position="548"/>
    </location>
</feature>
<feature type="domain" description="UBC core" evidence="2">
    <location>
        <begin position="112"/>
        <end position="183"/>
    </location>
</feature>
<feature type="compositionally biased region" description="Low complexity" evidence="1">
    <location>
        <begin position="460"/>
        <end position="469"/>
    </location>
</feature>
<feature type="region of interest" description="Disordered" evidence="1">
    <location>
        <begin position="323"/>
        <end position="372"/>
    </location>
</feature>
<dbReference type="GeneID" id="16078704"/>
<dbReference type="Pfam" id="PF00179">
    <property type="entry name" value="UQ_con"/>
    <property type="match status" value="1"/>
</dbReference>
<sequence>MLARGVLHARRERQLLHLHPIPGVLVMSPSIDAHDNNHADDNDDDDDVQQEPTTERRKQTTAEAAGENVGRGTVNVSDNDHHDDNDNGNDDDSDTVNNHNHIGSPAARASKAPPSKVWLNWSVLISGLPKQDYAEACFRLQLTFDEESPAVPPRVQFLTIPYHPNVHPVTGLVCMPTLERWNQPQPMQAAPPPRTPLSDHARARRSITPNTEVNNDGDDPHHTPSSSSPSPSRAPPCTPHTPPPPPPPPPPAGRNPSQRPANSYVELLRDVQRLLSKPHLPSAVNAPAANLYRFKRDAYQRFVQQCSEASLRVHAGLPPYRMQQMQQQERLRKQRQQQQQQQQQQNQRASRPTTRQSQQRPATQQRRLQAVPVHYEEYRASWKITGSTRRITDGDSRPDDFDGDGYGFDTRGFDTRGYSGRTHNHERTRNRHPHSRTATRGKHYTTSTASSASYHNHRNSTSTSSSSSGGSAGVRMWPHPAARQNLLQAGSAPGSRMGRRVASTPLASARALRSAPVISSSPTKHTFTTTPTATPSNATAAPVSPRRGAPATVVIPNLPKVSSGWSVTSLVSASTSPQPDLSRNASHTSLLHRDNHRHSPRKPRLSRISSVGSEASRASTPVHFPPPSPSPSLLHAQHHTPVSPRPMTSRTDAEADDLISWAGRLEVATPFTDDTAQSPTLNF</sequence>
<dbReference type="SMART" id="SM00212">
    <property type="entry name" value="UBCc"/>
    <property type="match status" value="1"/>
</dbReference>
<dbReference type="InterPro" id="IPR016135">
    <property type="entry name" value="UBQ-conjugating_enzyme/RWD"/>
</dbReference>
<evidence type="ECO:0000313" key="3">
    <source>
        <dbReference type="EMBL" id="EGD75932.1"/>
    </source>
</evidence>
<dbReference type="InterPro" id="IPR050113">
    <property type="entry name" value="Ub_conjugating_enzyme"/>
</dbReference>
<feature type="compositionally biased region" description="Basic and acidic residues" evidence="1">
    <location>
        <begin position="390"/>
        <end position="400"/>
    </location>
</feature>
<dbReference type="Gene3D" id="3.10.110.10">
    <property type="entry name" value="Ubiquitin Conjugating Enzyme"/>
    <property type="match status" value="1"/>
</dbReference>
<evidence type="ECO:0000256" key="1">
    <source>
        <dbReference type="SAM" id="MobiDB-lite"/>
    </source>
</evidence>
<keyword evidence="4" id="KW-1185">Reference proteome</keyword>
<feature type="region of interest" description="Disordered" evidence="1">
    <location>
        <begin position="389"/>
        <end position="476"/>
    </location>
</feature>
<feature type="region of interest" description="Disordered" evidence="1">
    <location>
        <begin position="571"/>
        <end position="655"/>
    </location>
</feature>
<dbReference type="EMBL" id="GL832956">
    <property type="protein sequence ID" value="EGD75932.1"/>
    <property type="molecule type" value="Genomic_DNA"/>
</dbReference>
<dbReference type="RefSeq" id="XP_004998108.1">
    <property type="nucleotide sequence ID" value="XM_004998051.1"/>
</dbReference>
<dbReference type="SUPFAM" id="SSF54495">
    <property type="entry name" value="UBC-like"/>
    <property type="match status" value="1"/>
</dbReference>
<feature type="compositionally biased region" description="Low complexity" evidence="1">
    <location>
        <begin position="104"/>
        <end position="113"/>
    </location>
</feature>
<reference evidence="3" key="1">
    <citation type="submission" date="2009-08" db="EMBL/GenBank/DDBJ databases">
        <title>Annotation of Salpingoeca rosetta.</title>
        <authorList>
            <consortium name="The Broad Institute Genome Sequencing Platform"/>
            <person name="Russ C."/>
            <person name="Cuomo C."/>
            <person name="Burger G."/>
            <person name="Gray M.W."/>
            <person name="Holland P.W.H."/>
            <person name="King N."/>
            <person name="Lang F.B.F."/>
            <person name="Roger A.J."/>
            <person name="Ruiz-Trillo I."/>
            <person name="Young S.K."/>
            <person name="Zeng Q."/>
            <person name="Gargeya S."/>
            <person name="Alvarado L."/>
            <person name="Berlin A."/>
            <person name="Chapman S.B."/>
            <person name="Chen Z."/>
            <person name="Freedman E."/>
            <person name="Gellesch M."/>
            <person name="Goldberg J."/>
            <person name="Griggs A."/>
            <person name="Gujja S."/>
            <person name="Heilman E."/>
            <person name="Heiman D."/>
            <person name="Howarth C."/>
            <person name="Mehta T."/>
            <person name="Neiman D."/>
            <person name="Pearson M."/>
            <person name="Roberts A."/>
            <person name="Saif S."/>
            <person name="Shea T."/>
            <person name="Shenoy N."/>
            <person name="Sisk P."/>
            <person name="Stolte C."/>
            <person name="Sykes S."/>
            <person name="White J."/>
            <person name="Yandava C."/>
            <person name="Haas B."/>
            <person name="Nusbaum C."/>
            <person name="Birren B."/>
        </authorList>
    </citation>
    <scope>NUCLEOTIDE SEQUENCE [LARGE SCALE GENOMIC DNA]</scope>
    <source>
        <strain evidence="3">ATCC 50818</strain>
    </source>
</reference>
<feature type="compositionally biased region" description="Basic residues" evidence="1">
    <location>
        <begin position="422"/>
        <end position="443"/>
    </location>
</feature>